<accession>M8CFL8</accession>
<feature type="domain" description="NB-ARC" evidence="1">
    <location>
        <begin position="38"/>
        <end position="224"/>
    </location>
</feature>
<dbReference type="PANTHER" id="PTHR36766:SF30">
    <property type="entry name" value="TIR-NBS TYPE DISEASE RESISTANCE PROTEIN-RELATED"/>
    <property type="match status" value="1"/>
</dbReference>
<reference evidence="2" key="1">
    <citation type="submission" date="2015-06" db="UniProtKB">
        <authorList>
            <consortium name="EnsemblPlants"/>
        </authorList>
    </citation>
    <scope>IDENTIFICATION</scope>
</reference>
<dbReference type="ExpressionAtlas" id="M8CFL8">
    <property type="expression patterns" value="baseline"/>
</dbReference>
<dbReference type="PRINTS" id="PR00364">
    <property type="entry name" value="DISEASERSIST"/>
</dbReference>
<dbReference type="InterPro" id="IPR002182">
    <property type="entry name" value="NB-ARC"/>
</dbReference>
<dbReference type="SUPFAM" id="SSF52540">
    <property type="entry name" value="P-loop containing nucleoside triphosphate hydrolases"/>
    <property type="match status" value="1"/>
</dbReference>
<dbReference type="PANTHER" id="PTHR36766">
    <property type="entry name" value="PLANT BROAD-SPECTRUM MILDEW RESISTANCE PROTEIN RPW8"/>
    <property type="match status" value="1"/>
</dbReference>
<sequence length="295" mass="33163">MPNGEITEYLSADGVDGKSLTLNSIMESRIVGRAQEKQHIIELISHQATEKFQVISIWGMGGLGKTTLVEDIYQSKELSDKFEERACATILRPFSLVELLRSLAMQLYTETSEIKPVVGLPASAKEKLPSMTVPELINELAILVRKKRCLIVLDDVSSTAEWDQLIQLDSFLMMENTSRIIVTTREKIIALHCSEKKQENIYKLNDLPYKYARELFTKKRAHNKAQTPTRICLANSGSIPLSHVPNNVLTEFGGVILKAIWTVRHKTLASGQSRKRCLIVSSRSQKLHLVGHVPK</sequence>
<dbReference type="GO" id="GO:0043531">
    <property type="term" value="F:ADP binding"/>
    <property type="evidence" value="ECO:0007669"/>
    <property type="project" value="InterPro"/>
</dbReference>
<organism evidence="2">
    <name type="scientific">Aegilops tauschii</name>
    <name type="common">Tausch's goatgrass</name>
    <name type="synonym">Aegilops squarrosa</name>
    <dbReference type="NCBI Taxonomy" id="37682"/>
    <lineage>
        <taxon>Eukaryota</taxon>
        <taxon>Viridiplantae</taxon>
        <taxon>Streptophyta</taxon>
        <taxon>Embryophyta</taxon>
        <taxon>Tracheophyta</taxon>
        <taxon>Spermatophyta</taxon>
        <taxon>Magnoliopsida</taxon>
        <taxon>Liliopsida</taxon>
        <taxon>Poales</taxon>
        <taxon>Poaceae</taxon>
        <taxon>BOP clade</taxon>
        <taxon>Pooideae</taxon>
        <taxon>Triticodae</taxon>
        <taxon>Triticeae</taxon>
        <taxon>Triticinae</taxon>
        <taxon>Aegilops</taxon>
    </lineage>
</organism>
<dbReference type="Pfam" id="PF00931">
    <property type="entry name" value="NB-ARC"/>
    <property type="match status" value="1"/>
</dbReference>
<dbReference type="AlphaFoldDB" id="M8CFL8"/>
<evidence type="ECO:0000259" key="1">
    <source>
        <dbReference type="Pfam" id="PF00931"/>
    </source>
</evidence>
<evidence type="ECO:0000313" key="2">
    <source>
        <dbReference type="EnsemblPlants" id="EMT33209"/>
    </source>
</evidence>
<protein>
    <submittedName>
        <fullName evidence="2">Disease resistance protein RPP13</fullName>
    </submittedName>
</protein>
<dbReference type="Gene3D" id="3.40.50.300">
    <property type="entry name" value="P-loop containing nucleotide triphosphate hydrolases"/>
    <property type="match status" value="1"/>
</dbReference>
<proteinExistence type="predicted"/>
<dbReference type="InterPro" id="IPR027417">
    <property type="entry name" value="P-loop_NTPase"/>
</dbReference>
<dbReference type="EnsemblPlants" id="EMT33209">
    <property type="protein sequence ID" value="EMT33209"/>
    <property type="gene ID" value="F775_12629"/>
</dbReference>
<name>M8CFL8_AEGTA</name>